<dbReference type="EMBL" id="AGNL01002655">
    <property type="protein sequence ID" value="EJK75909.1"/>
    <property type="molecule type" value="Genomic_DNA"/>
</dbReference>
<reference evidence="2 3" key="1">
    <citation type="journal article" date="2012" name="Genome Biol.">
        <title>Genome and low-iron response of an oceanic diatom adapted to chronic iron limitation.</title>
        <authorList>
            <person name="Lommer M."/>
            <person name="Specht M."/>
            <person name="Roy A.S."/>
            <person name="Kraemer L."/>
            <person name="Andreson R."/>
            <person name="Gutowska M.A."/>
            <person name="Wolf J."/>
            <person name="Bergner S.V."/>
            <person name="Schilhabel M.B."/>
            <person name="Klostermeier U.C."/>
            <person name="Beiko R.G."/>
            <person name="Rosenstiel P."/>
            <person name="Hippler M."/>
            <person name="Laroche J."/>
        </authorList>
    </citation>
    <scope>NUCLEOTIDE SEQUENCE [LARGE SCALE GENOMIC DNA]</scope>
    <source>
        <strain evidence="2 3">CCMP1005</strain>
    </source>
</reference>
<proteinExistence type="predicted"/>
<dbReference type="OrthoDB" id="10066537at2759"/>
<gene>
    <name evidence="2" type="ORF">THAOC_02350</name>
</gene>
<keyword evidence="3" id="KW-1185">Reference proteome</keyword>
<evidence type="ECO:0000313" key="2">
    <source>
        <dbReference type="EMBL" id="EJK75909.1"/>
    </source>
</evidence>
<dbReference type="InterPro" id="IPR026319">
    <property type="entry name" value="ZC2HC1A/B-like"/>
</dbReference>
<dbReference type="AlphaFoldDB" id="K0TFS5"/>
<dbReference type="PANTHER" id="PTHR13555">
    <property type="entry name" value="C2H2 ZINC FINGER CGI-62-RELATED"/>
    <property type="match status" value="1"/>
</dbReference>
<feature type="region of interest" description="Disordered" evidence="1">
    <location>
        <begin position="312"/>
        <end position="341"/>
    </location>
</feature>
<name>K0TFS5_THAOC</name>
<feature type="region of interest" description="Disordered" evidence="1">
    <location>
        <begin position="1"/>
        <end position="74"/>
    </location>
</feature>
<evidence type="ECO:0000256" key="1">
    <source>
        <dbReference type="SAM" id="MobiDB-lite"/>
    </source>
</evidence>
<feature type="region of interest" description="Disordered" evidence="1">
    <location>
        <begin position="93"/>
        <end position="164"/>
    </location>
</feature>
<comment type="caution">
    <text evidence="2">The sequence shown here is derived from an EMBL/GenBank/DDBJ whole genome shotgun (WGS) entry which is preliminary data.</text>
</comment>
<dbReference type="eggNOG" id="ENOG502QZFB">
    <property type="taxonomic scope" value="Eukaryota"/>
</dbReference>
<organism evidence="2 3">
    <name type="scientific">Thalassiosira oceanica</name>
    <name type="common">Marine diatom</name>
    <dbReference type="NCBI Taxonomy" id="159749"/>
    <lineage>
        <taxon>Eukaryota</taxon>
        <taxon>Sar</taxon>
        <taxon>Stramenopiles</taxon>
        <taxon>Ochrophyta</taxon>
        <taxon>Bacillariophyta</taxon>
        <taxon>Coscinodiscophyceae</taxon>
        <taxon>Thalassiosirophycidae</taxon>
        <taxon>Thalassiosirales</taxon>
        <taxon>Thalassiosiraceae</taxon>
        <taxon>Thalassiosira</taxon>
    </lineage>
</organism>
<feature type="compositionally biased region" description="Low complexity" evidence="1">
    <location>
        <begin position="139"/>
        <end position="157"/>
    </location>
</feature>
<dbReference type="PANTHER" id="PTHR13555:SF36">
    <property type="entry name" value="ZINC FINGER C2HC DOMAIN-CONTAINING PROTEIN 1B"/>
    <property type="match status" value="1"/>
</dbReference>
<evidence type="ECO:0000313" key="3">
    <source>
        <dbReference type="Proteomes" id="UP000266841"/>
    </source>
</evidence>
<feature type="compositionally biased region" description="Basic and acidic residues" evidence="1">
    <location>
        <begin position="25"/>
        <end position="61"/>
    </location>
</feature>
<protein>
    <submittedName>
        <fullName evidence="2">Uncharacterized protein</fullName>
    </submittedName>
</protein>
<feature type="compositionally biased region" description="Basic residues" evidence="1">
    <location>
        <begin position="318"/>
        <end position="333"/>
    </location>
</feature>
<dbReference type="Proteomes" id="UP000266841">
    <property type="component" value="Unassembled WGS sequence"/>
</dbReference>
<sequence>MEGSRQPPRVDPNDWASRRANAMSRARELRAKVSRDGGKALDSRLDSETNVLRESKEEKGNHGSSIADVATDSSYSIVSQNQLETIHNLTTTKTNDQHVHPPNHAATSPALLDPTSNVGVRETPMGEGRGRGRGRGRTIRSGSSGHSSHGTHLSQTSEIRVGGGREGRDVNAACVQMSDAAKAYLESRRVPDYKEGEEGKLALLREGLARARSSGKENNNRDRANERSTAIPIKLGRPDEDAESVVEIELIECEECGRSFAPKIFEKHWNDGQPRCLAAAKKRTVFNSAKARISNNSALNAEEREGVLAANKKAAKEMKRKKKRGGNKKKGGKSKWEAQSQEFREAMKANRLISKAESEGKPAHYYL</sequence>
<accession>K0TFS5</accession>